<protein>
    <submittedName>
        <fullName evidence="3">Sugar hydrolase</fullName>
    </submittedName>
</protein>
<reference evidence="3" key="1">
    <citation type="submission" date="2020-10" db="EMBL/GenBank/DDBJ databases">
        <authorList>
            <person name="Gilroy R."/>
        </authorList>
    </citation>
    <scope>NUCLEOTIDE SEQUENCE</scope>
    <source>
        <strain evidence="3">CHK195-11698</strain>
    </source>
</reference>
<dbReference type="PANTHER" id="PTHR34987">
    <property type="entry name" value="C, PUTATIVE (AFU_ORTHOLOGUE AFUA_3G02880)-RELATED"/>
    <property type="match status" value="1"/>
</dbReference>
<name>A0A9D1HL89_9FIRM</name>
<dbReference type="Pfam" id="PF21104">
    <property type="entry name" value="Glyco_hydro_78_N"/>
    <property type="match status" value="1"/>
</dbReference>
<proteinExistence type="predicted"/>
<dbReference type="Proteomes" id="UP000824175">
    <property type="component" value="Unassembled WGS sequence"/>
</dbReference>
<keyword evidence="3" id="KW-0378">Hydrolase</keyword>
<dbReference type="SUPFAM" id="SSF48208">
    <property type="entry name" value="Six-hairpin glycosidases"/>
    <property type="match status" value="1"/>
</dbReference>
<feature type="domain" description="Alpha-L-rhamnosidase six-hairpin glycosidase" evidence="1">
    <location>
        <begin position="183"/>
        <end position="514"/>
    </location>
</feature>
<evidence type="ECO:0000313" key="4">
    <source>
        <dbReference type="Proteomes" id="UP000824175"/>
    </source>
</evidence>
<evidence type="ECO:0000259" key="1">
    <source>
        <dbReference type="Pfam" id="PF17389"/>
    </source>
</evidence>
<dbReference type="InterPro" id="IPR012341">
    <property type="entry name" value="6hp_glycosidase-like_sf"/>
</dbReference>
<dbReference type="InterPro" id="IPR049164">
    <property type="entry name" value="Glyco_hydro_78_N"/>
</dbReference>
<dbReference type="InterPro" id="IPR035396">
    <property type="entry name" value="Bac_rhamnosid6H"/>
</dbReference>
<dbReference type="AlphaFoldDB" id="A0A9D1HL89"/>
<dbReference type="GO" id="GO:0005975">
    <property type="term" value="P:carbohydrate metabolic process"/>
    <property type="evidence" value="ECO:0007669"/>
    <property type="project" value="InterPro"/>
</dbReference>
<dbReference type="InterPro" id="IPR008928">
    <property type="entry name" value="6-hairpin_glycosidase_sf"/>
</dbReference>
<dbReference type="Gene3D" id="1.50.10.10">
    <property type="match status" value="1"/>
</dbReference>
<feature type="domain" description="Glycosyl hydrolase family 78 alpha-rhamnosidase N-terminal" evidence="2">
    <location>
        <begin position="55"/>
        <end position="171"/>
    </location>
</feature>
<evidence type="ECO:0000313" key="3">
    <source>
        <dbReference type="EMBL" id="HIU12486.1"/>
    </source>
</evidence>
<dbReference type="GO" id="GO:0016787">
    <property type="term" value="F:hydrolase activity"/>
    <property type="evidence" value="ECO:0007669"/>
    <property type="project" value="UniProtKB-KW"/>
</dbReference>
<gene>
    <name evidence="3" type="ORF">IAD15_00195</name>
</gene>
<organism evidence="3 4">
    <name type="scientific">Candidatus Fimiplasma intestinipullorum</name>
    <dbReference type="NCBI Taxonomy" id="2840825"/>
    <lineage>
        <taxon>Bacteria</taxon>
        <taxon>Bacillati</taxon>
        <taxon>Bacillota</taxon>
        <taxon>Clostridia</taxon>
        <taxon>Eubacteriales</taxon>
        <taxon>Candidatus Fimiplasma</taxon>
    </lineage>
</organism>
<dbReference type="Pfam" id="PF17389">
    <property type="entry name" value="Bac_rhamnosid6H"/>
    <property type="match status" value="1"/>
</dbReference>
<dbReference type="PANTHER" id="PTHR34987:SF6">
    <property type="entry name" value="ALPHA-L-RHAMNOSIDASE SIX-HAIRPIN GLYCOSIDASE DOMAIN-CONTAINING PROTEIN"/>
    <property type="match status" value="1"/>
</dbReference>
<dbReference type="EMBL" id="DVMJ01000001">
    <property type="protein sequence ID" value="HIU12486.1"/>
    <property type="molecule type" value="Genomic_DNA"/>
</dbReference>
<evidence type="ECO:0000259" key="2">
    <source>
        <dbReference type="Pfam" id="PF21104"/>
    </source>
</evidence>
<comment type="caution">
    <text evidence="3">The sequence shown here is derived from an EMBL/GenBank/DDBJ whole genome shotgun (WGS) entry which is preliminary data.</text>
</comment>
<reference evidence="3" key="2">
    <citation type="journal article" date="2021" name="PeerJ">
        <title>Extensive microbial diversity within the chicken gut microbiome revealed by metagenomics and culture.</title>
        <authorList>
            <person name="Gilroy R."/>
            <person name="Ravi A."/>
            <person name="Getino M."/>
            <person name="Pursley I."/>
            <person name="Horton D.L."/>
            <person name="Alikhan N.F."/>
            <person name="Baker D."/>
            <person name="Gharbi K."/>
            <person name="Hall N."/>
            <person name="Watson M."/>
            <person name="Adriaenssens E.M."/>
            <person name="Foster-Nyarko E."/>
            <person name="Jarju S."/>
            <person name="Secka A."/>
            <person name="Antonio M."/>
            <person name="Oren A."/>
            <person name="Chaudhuri R.R."/>
            <person name="La Ragione R."/>
            <person name="Hildebrand F."/>
            <person name="Pallen M.J."/>
        </authorList>
    </citation>
    <scope>NUCLEOTIDE SEQUENCE</scope>
    <source>
        <strain evidence="3">CHK195-11698</strain>
    </source>
</reference>
<accession>A0A9D1HL89</accession>
<sequence>MPMRNTLENFHMEVNDAFVAEAERLRPELKRERVHPQAIITYAKKGEDWVVQEKKPFMPSELHPGEKICFDFGNHYVGYVSLTLNNVGSPADAPCLLSMKLGELVCEIAEEKGDYQGSISSSWIQEDTFHIDWIPSTTRFERRYAFRYLEITLHETSPKYHICIEDIQVEAVSAVDDRTLPALMTDDPLLARLDAVSVRTMHECMQDVFEDGPKRDRRLWLGDLRLQALVNYETYRENDLVKRCLYLFAGLKQNDGRVGACLFTQPRLQVDDTYLMDYALFFISVLDDYYLASGNLKTVQDLYPTAKRQIEIALAQFDEDLHVLPIEGWGCFIDWQPELDKHASLQAILIYTLRQAKHLAEVLGQETDVQWLEALLTKAIRAAMRFYDPEKHCFVSGADRQVSWASQVWMVLAKVLPDSQNREVMRQALKTPGLVGMTTPYMHHHLVQALLDCDLKKEAYDHLVSYWGGMLEMGADTFFEAFDPENPFVSPYGSRLVNSYCHAWSGTPAYFIRKYFAK</sequence>